<gene>
    <name evidence="1" type="ORF">D9V41_16620</name>
</gene>
<protein>
    <submittedName>
        <fullName evidence="1">GNAT family N-acetyltransferase</fullName>
    </submittedName>
</protein>
<feature type="non-terminal residue" evidence="1">
    <location>
        <position position="1"/>
    </location>
</feature>
<evidence type="ECO:0000313" key="2">
    <source>
        <dbReference type="Proteomes" id="UP000282515"/>
    </source>
</evidence>
<sequence length="132" mass="13892">DVDALVAVYTPPINTGGEDVANVLAAIGEQSDKPIVSTFLASKGIPVLLRVPDLQGGSAGRGSVPSYASPEAAVRALARAVNYAEWASRDHGTYQDSEQYRTGDAKTLIRSVLELAPRGAVLSTEQVHFLLS</sequence>
<dbReference type="AlphaFoldDB" id="A0A3L8PBB1"/>
<evidence type="ECO:0000313" key="1">
    <source>
        <dbReference type="EMBL" id="RLV52375.1"/>
    </source>
</evidence>
<reference evidence="1 2" key="1">
    <citation type="submission" date="2018-10" db="EMBL/GenBank/DDBJ databases">
        <title>Aeromicrobium sp. 9W16Y-2 whole genome shotgun sequence.</title>
        <authorList>
            <person name="Li F."/>
        </authorList>
    </citation>
    <scope>NUCLEOTIDE SEQUENCE [LARGE SCALE GENOMIC DNA]</scope>
    <source>
        <strain evidence="1 2">9W16Y-2</strain>
    </source>
</reference>
<comment type="caution">
    <text evidence="1">The sequence shown here is derived from an EMBL/GenBank/DDBJ whole genome shotgun (WGS) entry which is preliminary data.</text>
</comment>
<organism evidence="1 2">
    <name type="scientific">Aeromicrobium phragmitis</name>
    <dbReference type="NCBI Taxonomy" id="2478914"/>
    <lineage>
        <taxon>Bacteria</taxon>
        <taxon>Bacillati</taxon>
        <taxon>Actinomycetota</taxon>
        <taxon>Actinomycetes</taxon>
        <taxon>Propionibacteriales</taxon>
        <taxon>Nocardioidaceae</taxon>
        <taxon>Aeromicrobium</taxon>
    </lineage>
</organism>
<keyword evidence="2" id="KW-1185">Reference proteome</keyword>
<proteinExistence type="predicted"/>
<feature type="non-terminal residue" evidence="1">
    <location>
        <position position="132"/>
    </location>
</feature>
<dbReference type="InterPro" id="IPR016102">
    <property type="entry name" value="Succinyl-CoA_synth-like"/>
</dbReference>
<name>A0A3L8PBB1_9ACTN</name>
<dbReference type="GO" id="GO:0016740">
    <property type="term" value="F:transferase activity"/>
    <property type="evidence" value="ECO:0007669"/>
    <property type="project" value="UniProtKB-KW"/>
</dbReference>
<dbReference type="EMBL" id="RDBF01000132">
    <property type="protein sequence ID" value="RLV52375.1"/>
    <property type="molecule type" value="Genomic_DNA"/>
</dbReference>
<dbReference type="Gene3D" id="3.40.50.261">
    <property type="entry name" value="Succinyl-CoA synthetase domains"/>
    <property type="match status" value="1"/>
</dbReference>
<accession>A0A3L8PBB1</accession>
<dbReference type="Proteomes" id="UP000282515">
    <property type="component" value="Unassembled WGS sequence"/>
</dbReference>
<keyword evidence="1" id="KW-0808">Transferase</keyword>